<gene>
    <name evidence="3" type="ORF">ISF26_10230</name>
</gene>
<dbReference type="PROSITE" id="PS51318">
    <property type="entry name" value="TAT"/>
    <property type="match status" value="1"/>
</dbReference>
<keyword evidence="1" id="KW-1133">Transmembrane helix</keyword>
<dbReference type="RefSeq" id="WP_230843794.1">
    <property type="nucleotide sequence ID" value="NZ_CP063845.1"/>
</dbReference>
<keyword evidence="4" id="KW-1185">Reference proteome</keyword>
<keyword evidence="1" id="KW-0472">Membrane</keyword>
<dbReference type="InterPro" id="IPR021109">
    <property type="entry name" value="Peptidase_aspartic_dom_sf"/>
</dbReference>
<dbReference type="Pfam" id="PF13650">
    <property type="entry name" value="Asp_protease_2"/>
    <property type="match status" value="1"/>
</dbReference>
<dbReference type="Proteomes" id="UP001054846">
    <property type="component" value="Chromosome"/>
</dbReference>
<keyword evidence="2" id="KW-0732">Signal</keyword>
<evidence type="ECO:0000256" key="1">
    <source>
        <dbReference type="SAM" id="Phobius"/>
    </source>
</evidence>
<dbReference type="InterPro" id="IPR007039">
    <property type="entry name" value="TrbC/VirB2"/>
</dbReference>
<dbReference type="EMBL" id="CP063845">
    <property type="protein sequence ID" value="UFP96557.1"/>
    <property type="molecule type" value="Genomic_DNA"/>
</dbReference>
<reference evidence="3 4" key="1">
    <citation type="journal article" date="2021" name="Genome Biol. Evol.">
        <title>Complete Genome Sequencing of a Novel Gloeobacter Species from a Waterfall Cave in Mexico.</title>
        <authorList>
            <person name="Saw J.H."/>
            <person name="Cardona T."/>
            <person name="Montejano G."/>
        </authorList>
    </citation>
    <scope>NUCLEOTIDE SEQUENCE [LARGE SCALE GENOMIC DNA]</scope>
    <source>
        <strain evidence="3">MG652769</strain>
    </source>
</reference>
<evidence type="ECO:0000313" key="3">
    <source>
        <dbReference type="EMBL" id="UFP96557.1"/>
    </source>
</evidence>
<dbReference type="Pfam" id="PF04956">
    <property type="entry name" value="TrbC"/>
    <property type="match status" value="1"/>
</dbReference>
<accession>A0ABY3PS47</accession>
<protein>
    <submittedName>
        <fullName evidence="3">TrbC/VirB2 family protein</fullName>
    </submittedName>
</protein>
<name>A0ABY3PS47_9CYAN</name>
<organism evidence="3 4">
    <name type="scientific">Gloeobacter morelensis MG652769</name>
    <dbReference type="NCBI Taxonomy" id="2781736"/>
    <lineage>
        <taxon>Bacteria</taxon>
        <taxon>Bacillati</taxon>
        <taxon>Cyanobacteriota</taxon>
        <taxon>Cyanophyceae</taxon>
        <taxon>Gloeobacterales</taxon>
        <taxon>Gloeobacteraceae</taxon>
        <taxon>Gloeobacter</taxon>
        <taxon>Gloeobacter morelensis</taxon>
    </lineage>
</organism>
<feature type="transmembrane region" description="Helical" evidence="1">
    <location>
        <begin position="319"/>
        <end position="343"/>
    </location>
</feature>
<dbReference type="InterPro" id="IPR006311">
    <property type="entry name" value="TAT_signal"/>
</dbReference>
<proteinExistence type="predicted"/>
<evidence type="ECO:0000313" key="4">
    <source>
        <dbReference type="Proteomes" id="UP001054846"/>
    </source>
</evidence>
<sequence>MAYLSRRRFGCAAMLAGVAASMGASPAEAGATSGTTSDQSAPVGGIGAFVVELPVGDRTARFVLDTGERRSWISAESAVALGLAGTGETVPATPDLDIEAAGVRASLAVGQSAVDIPLIAVESLDGLTDLSRDVDGILGASTLGLFESVQLSGDTLALGASSTDAASYPIESLDAGRGSVILAVVGSDGTPRPLRFLVHTGSPFTFLLKTHADALGLPALTDDQGNPIAGTLHLPGNPTLPVVAGTVEGVGEVHFAVHHAPMAAAEGIDGTLGADALNTPMGNVLQTVVDWMTGNTGKGLATLAITVVGIGAFFGKVSWGMALIVALGLALVFSALGLVKAFALPAAPAIQPKTFSPSSA</sequence>
<feature type="signal peptide" evidence="2">
    <location>
        <begin position="1"/>
        <end position="29"/>
    </location>
</feature>
<dbReference type="Gene3D" id="2.40.70.10">
    <property type="entry name" value="Acid Proteases"/>
    <property type="match status" value="1"/>
</dbReference>
<feature type="chain" id="PRO_5046603666" evidence="2">
    <location>
        <begin position="30"/>
        <end position="360"/>
    </location>
</feature>
<evidence type="ECO:0000256" key="2">
    <source>
        <dbReference type="SAM" id="SignalP"/>
    </source>
</evidence>
<keyword evidence="1" id="KW-0812">Transmembrane</keyword>